<dbReference type="PANTHER" id="PTHR43737">
    <property type="entry name" value="BLL7424 PROTEIN"/>
    <property type="match status" value="1"/>
</dbReference>
<dbReference type="RefSeq" id="WP_160992757.1">
    <property type="nucleotide sequence ID" value="NZ_WWCO01000030.1"/>
</dbReference>
<reference evidence="2 3" key="1">
    <citation type="submission" date="2019-12" db="EMBL/GenBank/DDBJ databases">
        <title>Novel species isolated from a subtropical stream in China.</title>
        <authorList>
            <person name="Lu H."/>
        </authorList>
    </citation>
    <scope>NUCLEOTIDE SEQUENCE [LARGE SCALE GENOMIC DNA]</scope>
    <source>
        <strain evidence="2 3">FT94W</strain>
    </source>
</reference>
<dbReference type="Pfam" id="PF07394">
    <property type="entry name" value="DUF1501"/>
    <property type="match status" value="1"/>
</dbReference>
<dbReference type="InterPro" id="IPR006311">
    <property type="entry name" value="TAT_signal"/>
</dbReference>
<evidence type="ECO:0000313" key="2">
    <source>
        <dbReference type="EMBL" id="MYM37435.1"/>
    </source>
</evidence>
<dbReference type="InterPro" id="IPR010869">
    <property type="entry name" value="DUF1501"/>
</dbReference>
<feature type="chain" id="PRO_5045184836" evidence="1">
    <location>
        <begin position="33"/>
        <end position="397"/>
    </location>
</feature>
<feature type="signal peptide" evidence="1">
    <location>
        <begin position="1"/>
        <end position="32"/>
    </location>
</feature>
<comment type="caution">
    <text evidence="2">The sequence shown here is derived from an EMBL/GenBank/DDBJ whole genome shotgun (WGS) entry which is preliminary data.</text>
</comment>
<accession>A0ABW9VFG4</accession>
<dbReference type="EMBL" id="WWCO01000030">
    <property type="protein sequence ID" value="MYM37435.1"/>
    <property type="molecule type" value="Genomic_DNA"/>
</dbReference>
<dbReference type="Proteomes" id="UP000449678">
    <property type="component" value="Unassembled WGS sequence"/>
</dbReference>
<proteinExistence type="predicted"/>
<sequence length="397" mass="43187">MKRRTLLKTLAAASATASATFTAAALPGQLWAAPATKTRLLVVFMRGGYDAASLLVPISSPYYYEVRPNIAIARDEVLAVDADWGLHPALTDTIYPLFSAGQAAFVPFAGTEDLSRSHFETQDSIELGQSLTGRRDYRSGFLNRLAATLNANRANAISFTDQLPLIMQGSLQVPNTALASLAKPAVDAKQASMIAAMYQGTTLAQPVREGFTVREDVMKEMIGEMNAANRNAITSKGFEVEARRIARLMKDKYNIGFVDVGGWDTHVGQGNRSGYLANRLEELGRGLAGYAQEMGPDWRDTVVVVVSEFGRTFRENGNRGTDHGHGSVYWVLGGGVHGGVHGEQLRLEQKTLFQNRDYPVLNEYRAMFGGLLARMYGLNAGQVEKIFGTRGSDLGLV</sequence>
<protein>
    <submittedName>
        <fullName evidence="2">DUF1501 domain-containing protein</fullName>
    </submittedName>
</protein>
<keyword evidence="1" id="KW-0732">Signal</keyword>
<name>A0ABW9VFG4_9BURK</name>
<organism evidence="2 3">
    <name type="scientific">Duganella lactea</name>
    <dbReference type="NCBI Taxonomy" id="2692173"/>
    <lineage>
        <taxon>Bacteria</taxon>
        <taxon>Pseudomonadati</taxon>
        <taxon>Pseudomonadota</taxon>
        <taxon>Betaproteobacteria</taxon>
        <taxon>Burkholderiales</taxon>
        <taxon>Oxalobacteraceae</taxon>
        <taxon>Telluria group</taxon>
        <taxon>Duganella</taxon>
    </lineage>
</organism>
<gene>
    <name evidence="2" type="ORF">GTP38_24205</name>
</gene>
<dbReference type="PROSITE" id="PS51318">
    <property type="entry name" value="TAT"/>
    <property type="match status" value="1"/>
</dbReference>
<dbReference type="PANTHER" id="PTHR43737:SF1">
    <property type="entry name" value="DUF1501 DOMAIN-CONTAINING PROTEIN"/>
    <property type="match status" value="1"/>
</dbReference>
<evidence type="ECO:0000256" key="1">
    <source>
        <dbReference type="SAM" id="SignalP"/>
    </source>
</evidence>
<keyword evidence="3" id="KW-1185">Reference proteome</keyword>
<evidence type="ECO:0000313" key="3">
    <source>
        <dbReference type="Proteomes" id="UP000449678"/>
    </source>
</evidence>